<evidence type="ECO:0000313" key="8">
    <source>
        <dbReference type="Proteomes" id="UP000011135"/>
    </source>
</evidence>
<dbReference type="EMBL" id="AMZN01000061">
    <property type="protein sequence ID" value="ELR70035.1"/>
    <property type="molecule type" value="Genomic_DNA"/>
</dbReference>
<accession>L8JMJ1</accession>
<dbReference type="PROSITE" id="PS51257">
    <property type="entry name" value="PROKAR_LIPOPROTEIN"/>
    <property type="match status" value="1"/>
</dbReference>
<evidence type="ECO:0008006" key="9">
    <source>
        <dbReference type="Google" id="ProtNLM"/>
    </source>
</evidence>
<evidence type="ECO:0000256" key="3">
    <source>
        <dbReference type="ARBA" id="ARBA00022692"/>
    </source>
</evidence>
<comment type="subcellular location">
    <subcellularLocation>
        <location evidence="1">Membrane</location>
    </subcellularLocation>
</comment>
<dbReference type="AlphaFoldDB" id="L8JMJ1"/>
<reference evidence="7 8" key="1">
    <citation type="submission" date="2012-12" db="EMBL/GenBank/DDBJ databases">
        <title>Genome assembly of Fulvivirga imtechensis AK7.</title>
        <authorList>
            <person name="Nupur N."/>
            <person name="Khatri I."/>
            <person name="Kumar R."/>
            <person name="Subramanian S."/>
            <person name="Pinnaka A."/>
        </authorList>
    </citation>
    <scope>NUCLEOTIDE SEQUENCE [LARGE SCALE GENOMIC DNA]</scope>
    <source>
        <strain evidence="7 8">AK7</strain>
    </source>
</reference>
<dbReference type="Pfam" id="PF01679">
    <property type="entry name" value="Pmp3"/>
    <property type="match status" value="1"/>
</dbReference>
<evidence type="ECO:0000256" key="2">
    <source>
        <dbReference type="ARBA" id="ARBA00009530"/>
    </source>
</evidence>
<protein>
    <recommendedName>
        <fullName evidence="9">YqaE/Pmp3 family membrane protein</fullName>
    </recommendedName>
</protein>
<keyword evidence="8" id="KW-1185">Reference proteome</keyword>
<proteinExistence type="inferred from homology"/>
<organism evidence="7 8">
    <name type="scientific">Fulvivirga imtechensis AK7</name>
    <dbReference type="NCBI Taxonomy" id="1237149"/>
    <lineage>
        <taxon>Bacteria</taxon>
        <taxon>Pseudomonadati</taxon>
        <taxon>Bacteroidota</taxon>
        <taxon>Cytophagia</taxon>
        <taxon>Cytophagales</taxon>
        <taxon>Fulvivirgaceae</taxon>
        <taxon>Fulvivirga</taxon>
    </lineage>
</organism>
<dbReference type="PATRIC" id="fig|1237149.3.peg.3921"/>
<dbReference type="Proteomes" id="UP000011135">
    <property type="component" value="Unassembled WGS sequence"/>
</dbReference>
<dbReference type="eggNOG" id="ENOG5032ZK9">
    <property type="taxonomic scope" value="Bacteria"/>
</dbReference>
<keyword evidence="3 6" id="KW-0812">Transmembrane</keyword>
<sequence length="206" mass="23500">MKKFTILQLLTGSLLLVVFYSCAPKYGAHFTNSGTFYQSKAEEPAVRQEDEVEIAQENTPVEIKRMEAKGEEPGYAIVSKDRVLTVVPNPSIEKLVKKHKERVEEIESSGLESKATRKELRKEKKRASKEIRKAVKEEVKEIRKIEGHNESDQYVLMMILAVLIPPLAVGLTYGIVDKFWISLLLTLLFWLPGAIYSLIVVNNYYK</sequence>
<feature type="transmembrane region" description="Helical" evidence="6">
    <location>
        <begin position="154"/>
        <end position="176"/>
    </location>
</feature>
<comment type="similarity">
    <text evidence="2">Belongs to the UPF0057 (PMP3) family.</text>
</comment>
<dbReference type="GO" id="GO:0016020">
    <property type="term" value="C:membrane"/>
    <property type="evidence" value="ECO:0007669"/>
    <property type="project" value="UniProtKB-SubCell"/>
</dbReference>
<evidence type="ECO:0000256" key="1">
    <source>
        <dbReference type="ARBA" id="ARBA00004370"/>
    </source>
</evidence>
<comment type="caution">
    <text evidence="7">The sequence shown here is derived from an EMBL/GenBank/DDBJ whole genome shotgun (WGS) entry which is preliminary data.</text>
</comment>
<evidence type="ECO:0000256" key="4">
    <source>
        <dbReference type="ARBA" id="ARBA00022989"/>
    </source>
</evidence>
<gene>
    <name evidence="7" type="ORF">C900_04405</name>
</gene>
<dbReference type="RefSeq" id="WP_009581586.1">
    <property type="nucleotide sequence ID" value="NZ_AMZN01000061.1"/>
</dbReference>
<dbReference type="PANTHER" id="PTHR21659">
    <property type="entry name" value="HYDROPHOBIC PROTEIN RCI2 LOW TEMPERATURE AND SALT RESPONSIVE PROTEIN LTI6 -RELATED"/>
    <property type="match status" value="1"/>
</dbReference>
<feature type="transmembrane region" description="Helical" evidence="6">
    <location>
        <begin position="183"/>
        <end position="205"/>
    </location>
</feature>
<dbReference type="PANTHER" id="PTHR21659:SF42">
    <property type="entry name" value="UPF0057 MEMBRANE PROTEIN ZK632.10-RELATED"/>
    <property type="match status" value="1"/>
</dbReference>
<evidence type="ECO:0000256" key="6">
    <source>
        <dbReference type="SAM" id="Phobius"/>
    </source>
</evidence>
<dbReference type="PROSITE" id="PS01309">
    <property type="entry name" value="UPF0057"/>
    <property type="match status" value="1"/>
</dbReference>
<dbReference type="InterPro" id="IPR000612">
    <property type="entry name" value="PMP3"/>
</dbReference>
<keyword evidence="5 6" id="KW-0472">Membrane</keyword>
<evidence type="ECO:0000313" key="7">
    <source>
        <dbReference type="EMBL" id="ELR70035.1"/>
    </source>
</evidence>
<name>L8JMJ1_9BACT</name>
<evidence type="ECO:0000256" key="5">
    <source>
        <dbReference type="ARBA" id="ARBA00023136"/>
    </source>
</evidence>
<keyword evidence="4 6" id="KW-1133">Transmembrane helix</keyword>
<dbReference type="STRING" id="1237149.C900_04405"/>